<evidence type="ECO:0000313" key="3">
    <source>
        <dbReference type="Proteomes" id="UP000273001"/>
    </source>
</evidence>
<keyword evidence="3" id="KW-1185">Reference proteome</keyword>
<feature type="transmembrane region" description="Helical" evidence="1">
    <location>
        <begin position="178"/>
        <end position="197"/>
    </location>
</feature>
<protein>
    <submittedName>
        <fullName evidence="2">HXXEE domain-containing protein</fullName>
    </submittedName>
</protein>
<dbReference type="InterPro" id="IPR025671">
    <property type="entry name" value="HXXEE"/>
</dbReference>
<dbReference type="Pfam" id="PF13787">
    <property type="entry name" value="HXXEE"/>
    <property type="match status" value="1"/>
</dbReference>
<evidence type="ECO:0000313" key="2">
    <source>
        <dbReference type="EMBL" id="AYD90196.1"/>
    </source>
</evidence>
<feature type="transmembrane region" description="Helical" evidence="1">
    <location>
        <begin position="118"/>
        <end position="135"/>
    </location>
</feature>
<organism evidence="2 3">
    <name type="scientific">Actinomyces lilanjuaniae</name>
    <dbReference type="NCBI Taxonomy" id="2321394"/>
    <lineage>
        <taxon>Bacteria</taxon>
        <taxon>Bacillati</taxon>
        <taxon>Actinomycetota</taxon>
        <taxon>Actinomycetes</taxon>
        <taxon>Actinomycetales</taxon>
        <taxon>Actinomycetaceae</taxon>
        <taxon>Actinomyces</taxon>
    </lineage>
</organism>
<feature type="transmembrane region" description="Helical" evidence="1">
    <location>
        <begin position="203"/>
        <end position="223"/>
    </location>
</feature>
<proteinExistence type="predicted"/>
<keyword evidence="1" id="KW-0472">Membrane</keyword>
<keyword evidence="1" id="KW-0812">Transmembrane</keyword>
<feature type="transmembrane region" description="Helical" evidence="1">
    <location>
        <begin position="92"/>
        <end position="111"/>
    </location>
</feature>
<dbReference type="EMBL" id="CP032514">
    <property type="protein sequence ID" value="AYD90196.1"/>
    <property type="molecule type" value="Genomic_DNA"/>
</dbReference>
<name>A0ABM6Z526_9ACTO</name>
<evidence type="ECO:0000256" key="1">
    <source>
        <dbReference type="SAM" id="Phobius"/>
    </source>
</evidence>
<accession>A0ABM6Z526</accession>
<dbReference type="RefSeq" id="WP_120204943.1">
    <property type="nucleotide sequence ID" value="NZ_CP032514.1"/>
</dbReference>
<gene>
    <name evidence="2" type="ORF">D5R93_09625</name>
</gene>
<sequence length="230" mass="25258">MATQFWYSWPWMGLGICLTVLVLMCGTNVLRSSTSISRWRDPAWFAWFPVVTYTAHQFEEYSFHITDGQYDLVRFVTTSGVLPFDLTNLPAAHFPVVNILLAWFVAPLAALLARRNPVVGFSLFGFMLFNGITHITGGLDPSQNPGVVTGTLLFIPGTVWMVVLCLREHVMSRAGLAVTLGAGILAHVIFFRVYALAPLGPVAVLAGDVVAVFLPLALAWLGCRLFRIAS</sequence>
<feature type="transmembrane region" description="Helical" evidence="1">
    <location>
        <begin position="6"/>
        <end position="30"/>
    </location>
</feature>
<keyword evidence="1" id="KW-1133">Transmembrane helix</keyword>
<dbReference type="Proteomes" id="UP000273001">
    <property type="component" value="Chromosome"/>
</dbReference>
<reference evidence="2 3" key="1">
    <citation type="submission" date="2018-09" db="EMBL/GenBank/DDBJ databases">
        <authorList>
            <person name="Li J."/>
        </authorList>
    </citation>
    <scope>NUCLEOTIDE SEQUENCE [LARGE SCALE GENOMIC DNA]</scope>
    <source>
        <strain evidence="2 3">2129</strain>
    </source>
</reference>
<feature type="transmembrane region" description="Helical" evidence="1">
    <location>
        <begin position="147"/>
        <end position="166"/>
    </location>
</feature>